<organism evidence="8 9">
    <name type="scientific">Oryzias javanicus</name>
    <name type="common">Javanese ricefish</name>
    <name type="synonym">Aplocheilus javanicus</name>
    <dbReference type="NCBI Taxonomy" id="123683"/>
    <lineage>
        <taxon>Eukaryota</taxon>
        <taxon>Metazoa</taxon>
        <taxon>Chordata</taxon>
        <taxon>Craniata</taxon>
        <taxon>Vertebrata</taxon>
        <taxon>Euteleostomi</taxon>
        <taxon>Actinopterygii</taxon>
        <taxon>Neopterygii</taxon>
        <taxon>Teleostei</taxon>
        <taxon>Neoteleostei</taxon>
        <taxon>Acanthomorphata</taxon>
        <taxon>Ovalentaria</taxon>
        <taxon>Atherinomorphae</taxon>
        <taxon>Beloniformes</taxon>
        <taxon>Adrianichthyidae</taxon>
        <taxon>Oryziinae</taxon>
        <taxon>Oryzias</taxon>
    </lineage>
</organism>
<evidence type="ECO:0000256" key="2">
    <source>
        <dbReference type="ARBA" id="ARBA00008326"/>
    </source>
</evidence>
<proteinExistence type="inferred from homology"/>
<evidence type="ECO:0000256" key="3">
    <source>
        <dbReference type="ARBA" id="ARBA00022525"/>
    </source>
</evidence>
<dbReference type="EMBL" id="CM012446">
    <property type="protein sequence ID" value="RVE67673.1"/>
    <property type="molecule type" value="Genomic_DNA"/>
</dbReference>
<dbReference type="AlphaFoldDB" id="A0A437CY92"/>
<evidence type="ECO:0000256" key="7">
    <source>
        <dbReference type="SAM" id="MobiDB-lite"/>
    </source>
</evidence>
<evidence type="ECO:0000313" key="9">
    <source>
        <dbReference type="Proteomes" id="UP000283210"/>
    </source>
</evidence>
<evidence type="ECO:0000256" key="1">
    <source>
        <dbReference type="ARBA" id="ARBA00004613"/>
    </source>
</evidence>
<evidence type="ECO:0000256" key="6">
    <source>
        <dbReference type="ARBA" id="ARBA00023183"/>
    </source>
</evidence>
<dbReference type="OrthoDB" id="8941648at2759"/>
<dbReference type="Pfam" id="PF06473">
    <property type="entry name" value="FGF-BP1"/>
    <property type="match status" value="1"/>
</dbReference>
<dbReference type="GO" id="GO:0005576">
    <property type="term" value="C:extracellular region"/>
    <property type="evidence" value="ECO:0007669"/>
    <property type="project" value="UniProtKB-SubCell"/>
</dbReference>
<reference evidence="8 9" key="1">
    <citation type="submission" date="2018-11" db="EMBL/GenBank/DDBJ databases">
        <authorList>
            <person name="Lopez-Roques C."/>
            <person name="Donnadieu C."/>
            <person name="Bouchez O."/>
            <person name="Klopp C."/>
            <person name="Cabau C."/>
            <person name="Zahm M."/>
        </authorList>
    </citation>
    <scope>NUCLEOTIDE SEQUENCE [LARGE SCALE GENOMIC DNA]</scope>
    <source>
        <strain evidence="8">RS831</strain>
        <tissue evidence="8">Whole body</tissue>
    </source>
</reference>
<reference evidence="8 9" key="2">
    <citation type="submission" date="2019-01" db="EMBL/GenBank/DDBJ databases">
        <title>A chromosome length genome reference of the Java medaka (oryzias javanicus).</title>
        <authorList>
            <person name="Herpin A."/>
            <person name="Takehana Y."/>
            <person name="Naruse K."/>
            <person name="Ansai S."/>
            <person name="Kawaguchi M."/>
        </authorList>
    </citation>
    <scope>NUCLEOTIDE SEQUENCE [LARGE SCALE GENOMIC DNA]</scope>
    <source>
        <strain evidence="8">RS831</strain>
        <tissue evidence="8">Whole body</tissue>
    </source>
</reference>
<dbReference type="Proteomes" id="UP000283210">
    <property type="component" value="Chromosome 10"/>
</dbReference>
<comment type="similarity">
    <text evidence="2">Belongs to the fibroblast growth factor-binding protein family.</text>
</comment>
<keyword evidence="4" id="KW-0732">Signal</keyword>
<keyword evidence="9" id="KW-1185">Reference proteome</keyword>
<evidence type="ECO:0000256" key="4">
    <source>
        <dbReference type="ARBA" id="ARBA00022729"/>
    </source>
</evidence>
<comment type="subcellular location">
    <subcellularLocation>
        <location evidence="1">Secreted</location>
    </subcellularLocation>
</comment>
<sequence length="241" mass="26472">MSFVTDLTPSFMNPCSRRCIGVCRGTLAVLRTHESALLLQKGFKLYLHQINADGSLSSSSRSPSADSMWVQAAALLLACCVWPAQSQRDGGRAHNIWENPISFNTKGKDKCTMIITGQGENTRLRISCRSSERFYWSTATGPSEGSSTTSKAARRTVQTHACKAVPEESHPSEAKSEAHTDDQHESNTAAGGERRKENVSTVLLEVAAGHLLLRHRRLSELSREVTGSRAHFCSCFFQTQT</sequence>
<evidence type="ECO:0000256" key="5">
    <source>
        <dbReference type="ARBA" id="ARBA00023157"/>
    </source>
</evidence>
<evidence type="ECO:0000313" key="8">
    <source>
        <dbReference type="EMBL" id="RVE67673.1"/>
    </source>
</evidence>
<accession>A0A437CY92</accession>
<dbReference type="GO" id="GO:0019838">
    <property type="term" value="F:growth factor binding"/>
    <property type="evidence" value="ECO:0007669"/>
    <property type="project" value="UniProtKB-KW"/>
</dbReference>
<name>A0A437CY92_ORYJA</name>
<feature type="region of interest" description="Disordered" evidence="7">
    <location>
        <begin position="138"/>
        <end position="197"/>
    </location>
</feature>
<keyword evidence="5" id="KW-1015">Disulfide bond</keyword>
<keyword evidence="6" id="KW-0340">Growth factor binding</keyword>
<dbReference type="InterPro" id="IPR010510">
    <property type="entry name" value="FGF1-bd"/>
</dbReference>
<gene>
    <name evidence="8" type="ORF">OJAV_G00105330</name>
</gene>
<feature type="compositionally biased region" description="Basic and acidic residues" evidence="7">
    <location>
        <begin position="165"/>
        <end position="185"/>
    </location>
</feature>
<feature type="compositionally biased region" description="Polar residues" evidence="7">
    <location>
        <begin position="138"/>
        <end position="159"/>
    </location>
</feature>
<keyword evidence="3" id="KW-0964">Secreted</keyword>
<protein>
    <submittedName>
        <fullName evidence="8">Uncharacterized protein</fullName>
    </submittedName>
</protein>